<accession>A0ACC3SU48</accession>
<proteinExistence type="predicted"/>
<organism evidence="1 2">
    <name type="scientific">Lipomyces kononenkoae</name>
    <name type="common">Yeast</name>
    <dbReference type="NCBI Taxonomy" id="34357"/>
    <lineage>
        <taxon>Eukaryota</taxon>
        <taxon>Fungi</taxon>
        <taxon>Dikarya</taxon>
        <taxon>Ascomycota</taxon>
        <taxon>Saccharomycotina</taxon>
        <taxon>Lipomycetes</taxon>
        <taxon>Lipomycetales</taxon>
        <taxon>Lipomycetaceae</taxon>
        <taxon>Lipomyces</taxon>
    </lineage>
</organism>
<name>A0ACC3SU48_LIPKO</name>
<protein>
    <submittedName>
        <fullName evidence="1">Ankyrin repeat-containing domain protein</fullName>
    </submittedName>
</protein>
<reference evidence="2" key="1">
    <citation type="journal article" date="2024" name="Front. Bioeng. Biotechnol.">
        <title>Genome-scale model development and genomic sequencing of the oleaginous clade Lipomyces.</title>
        <authorList>
            <person name="Czajka J.J."/>
            <person name="Han Y."/>
            <person name="Kim J."/>
            <person name="Mondo S.J."/>
            <person name="Hofstad B.A."/>
            <person name="Robles A."/>
            <person name="Haridas S."/>
            <person name="Riley R."/>
            <person name="LaButti K."/>
            <person name="Pangilinan J."/>
            <person name="Andreopoulos W."/>
            <person name="Lipzen A."/>
            <person name="Yan J."/>
            <person name="Wang M."/>
            <person name="Ng V."/>
            <person name="Grigoriev I.V."/>
            <person name="Spatafora J.W."/>
            <person name="Magnuson J.K."/>
            <person name="Baker S.E."/>
            <person name="Pomraning K.R."/>
        </authorList>
    </citation>
    <scope>NUCLEOTIDE SEQUENCE [LARGE SCALE GENOMIC DNA]</scope>
    <source>
        <strain evidence="2">CBS 7786</strain>
    </source>
</reference>
<evidence type="ECO:0000313" key="2">
    <source>
        <dbReference type="Proteomes" id="UP001433508"/>
    </source>
</evidence>
<comment type="caution">
    <text evidence="1">The sequence shown here is derived from an EMBL/GenBank/DDBJ whole genome shotgun (WGS) entry which is preliminary data.</text>
</comment>
<sequence length="335" mass="37017">MPTSTKLDENRTKTTDAGERRRIQNRLAQRNYRNNIKQRLRQLELLNAGNLARDENEEDEVLHQQNNNTMTYPVSQPPAARPDNTCSWLSNQNEISVTGHAEIQMDMTSQIEPSQYIFGLNTPHTSKLPSPPQCQHPQYNYFANPTPPQEQHTTPNYDRQSFGQPTLPSGMQPQYHNRHTSAGTKPDPATQSSFNVGLVPTSNGTKNISIPQYPATAASGTPLHQAAANGHQHIVRFLVLKGANLTARNEAGQTVLHLAAERGHEGVIEHALTHGEGGDTKAFIDWVDDEGFTALHRAAARGHEGCVRVLVEAGAEMESSSKSAMLISHTFNKQE</sequence>
<dbReference type="EMBL" id="MU971428">
    <property type="protein sequence ID" value="KAK9235151.1"/>
    <property type="molecule type" value="Genomic_DNA"/>
</dbReference>
<dbReference type="Proteomes" id="UP001433508">
    <property type="component" value="Unassembled WGS sequence"/>
</dbReference>
<evidence type="ECO:0000313" key="1">
    <source>
        <dbReference type="EMBL" id="KAK9235151.1"/>
    </source>
</evidence>
<keyword evidence="2" id="KW-1185">Reference proteome</keyword>
<gene>
    <name evidence="1" type="ORF">V1525DRAFT_434931</name>
</gene>